<dbReference type="CDD" id="cd00161">
    <property type="entry name" value="beta-trefoil_Ricin-like"/>
    <property type="match status" value="1"/>
</dbReference>
<keyword evidence="1" id="KW-0732">Signal</keyword>
<evidence type="ECO:0000313" key="3">
    <source>
        <dbReference type="EMBL" id="MEV5510049.1"/>
    </source>
</evidence>
<dbReference type="Proteomes" id="UP001552594">
    <property type="component" value="Unassembled WGS sequence"/>
</dbReference>
<sequence>MASPLRKVCAAATASLVALGIAGISSVAPASAAPTRFFMEVYSSHKCLEDHGWATGAGAKVDQWACVRQNNELWTRTQKGDYFQFKNVHSGMCLNVSGNSKKKYAHIIQWPCSSAGNEWWSAKEIGSGYYEFKSKSSGLCMNIAGNSGSNGALLIQYPCGTGFPNEWITSVPV</sequence>
<dbReference type="EMBL" id="JBFAUK010000027">
    <property type="protein sequence ID" value="MEV5510049.1"/>
    <property type="molecule type" value="Genomic_DNA"/>
</dbReference>
<dbReference type="InterPro" id="IPR035992">
    <property type="entry name" value="Ricin_B-like_lectins"/>
</dbReference>
<protein>
    <submittedName>
        <fullName evidence="3">RICIN domain-containing protein</fullName>
    </submittedName>
</protein>
<name>A0ABV3K4P5_STRON</name>
<feature type="chain" id="PRO_5045768223" evidence="1">
    <location>
        <begin position="33"/>
        <end position="173"/>
    </location>
</feature>
<dbReference type="RefSeq" id="WP_161968782.1">
    <property type="nucleotide sequence ID" value="NZ_JBFAUK010000027.1"/>
</dbReference>
<comment type="caution">
    <text evidence="3">The sequence shown here is derived from an EMBL/GenBank/DDBJ whole genome shotgun (WGS) entry which is preliminary data.</text>
</comment>
<reference evidence="3 4" key="1">
    <citation type="submission" date="2024-06" db="EMBL/GenBank/DDBJ databases">
        <title>The Natural Products Discovery Center: Release of the First 8490 Sequenced Strains for Exploring Actinobacteria Biosynthetic Diversity.</title>
        <authorList>
            <person name="Kalkreuter E."/>
            <person name="Kautsar S.A."/>
            <person name="Yang D."/>
            <person name="Bader C.D."/>
            <person name="Teijaro C.N."/>
            <person name="Fluegel L."/>
            <person name="Davis C.M."/>
            <person name="Simpson J.R."/>
            <person name="Lauterbach L."/>
            <person name="Steele A.D."/>
            <person name="Gui C."/>
            <person name="Meng S."/>
            <person name="Li G."/>
            <person name="Viehrig K."/>
            <person name="Ye F."/>
            <person name="Su P."/>
            <person name="Kiefer A.F."/>
            <person name="Nichols A."/>
            <person name="Cepeda A.J."/>
            <person name="Yan W."/>
            <person name="Fan B."/>
            <person name="Jiang Y."/>
            <person name="Adhikari A."/>
            <person name="Zheng C.-J."/>
            <person name="Schuster L."/>
            <person name="Cowan T.M."/>
            <person name="Smanski M.J."/>
            <person name="Chevrette M.G."/>
            <person name="De Carvalho L.P.S."/>
            <person name="Shen B."/>
        </authorList>
    </citation>
    <scope>NUCLEOTIDE SEQUENCE [LARGE SCALE GENOMIC DNA]</scope>
    <source>
        <strain evidence="3 4">NPDC052347</strain>
    </source>
</reference>
<organism evidence="3 4">
    <name type="scientific">Streptomyces orinoci</name>
    <name type="common">Streptoverticillium orinoci</name>
    <dbReference type="NCBI Taxonomy" id="67339"/>
    <lineage>
        <taxon>Bacteria</taxon>
        <taxon>Bacillati</taxon>
        <taxon>Actinomycetota</taxon>
        <taxon>Actinomycetes</taxon>
        <taxon>Kitasatosporales</taxon>
        <taxon>Streptomycetaceae</taxon>
        <taxon>Streptomyces</taxon>
    </lineage>
</organism>
<accession>A0ABV3K4P5</accession>
<dbReference type="PROSITE" id="PS50231">
    <property type="entry name" value="RICIN_B_LECTIN"/>
    <property type="match status" value="1"/>
</dbReference>
<dbReference type="InterPro" id="IPR000772">
    <property type="entry name" value="Ricin_B_lectin"/>
</dbReference>
<gene>
    <name evidence="3" type="ORF">AB0L16_27050</name>
</gene>
<keyword evidence="4" id="KW-1185">Reference proteome</keyword>
<dbReference type="Pfam" id="PF14200">
    <property type="entry name" value="RicinB_lectin_2"/>
    <property type="match status" value="1"/>
</dbReference>
<evidence type="ECO:0000313" key="4">
    <source>
        <dbReference type="Proteomes" id="UP001552594"/>
    </source>
</evidence>
<dbReference type="Gene3D" id="2.80.10.50">
    <property type="match status" value="1"/>
</dbReference>
<evidence type="ECO:0000256" key="1">
    <source>
        <dbReference type="SAM" id="SignalP"/>
    </source>
</evidence>
<feature type="domain" description="Ricin B lectin" evidence="2">
    <location>
        <begin position="36"/>
        <end position="170"/>
    </location>
</feature>
<dbReference type="SUPFAM" id="SSF50370">
    <property type="entry name" value="Ricin B-like lectins"/>
    <property type="match status" value="1"/>
</dbReference>
<dbReference type="SMART" id="SM00458">
    <property type="entry name" value="RICIN"/>
    <property type="match status" value="1"/>
</dbReference>
<proteinExistence type="predicted"/>
<feature type="signal peptide" evidence="1">
    <location>
        <begin position="1"/>
        <end position="32"/>
    </location>
</feature>
<evidence type="ECO:0000259" key="2">
    <source>
        <dbReference type="SMART" id="SM00458"/>
    </source>
</evidence>